<dbReference type="GO" id="GO:0033281">
    <property type="term" value="C:TAT protein transport complex"/>
    <property type="evidence" value="ECO:0007669"/>
    <property type="project" value="UniProtKB-UniRule"/>
</dbReference>
<feature type="transmembrane region" description="Helical" evidence="7">
    <location>
        <begin position="212"/>
        <end position="232"/>
    </location>
</feature>
<protein>
    <recommendedName>
        <fullName evidence="7">Sec-independent protein translocase protein TatC</fullName>
    </recommendedName>
</protein>
<evidence type="ECO:0000256" key="6">
    <source>
        <dbReference type="ARBA" id="ARBA00023136"/>
    </source>
</evidence>
<keyword evidence="6 7" id="KW-0472">Membrane</keyword>
<evidence type="ECO:0000313" key="8">
    <source>
        <dbReference type="EMBL" id="MBG0739566.1"/>
    </source>
</evidence>
<comment type="caution">
    <text evidence="8">The sequence shown here is derived from an EMBL/GenBank/DDBJ whole genome shotgun (WGS) entry which is preliminary data.</text>
</comment>
<evidence type="ECO:0000313" key="9">
    <source>
        <dbReference type="Proteomes" id="UP000655366"/>
    </source>
</evidence>
<dbReference type="HAMAP" id="MF_00902">
    <property type="entry name" value="TatC"/>
    <property type="match status" value="1"/>
</dbReference>
<keyword evidence="2 7" id="KW-0812">Transmembrane</keyword>
<dbReference type="Proteomes" id="UP000655366">
    <property type="component" value="Unassembled WGS sequence"/>
</dbReference>
<accession>A0A931CP70</accession>
<sequence length="268" mass="29457">MALKEHLIELRNRLFKCAIALVVGAVIGWILYDRLFTDVAQPLMEISKQRGVVASLNFDGVSTSFDLKIQSAFFLGAIFSSPVWIYQLWAFITPGLTSKERRYTLSYMFSAIPLFLAGIWTGWLILPNIVVALTSFTPVGGSNIIHATDYLTFVMQLMLFMGIAFLVPVVLVAVNMAGIIAGRTMLKAWRITILAVTVVSAMAAPGSDAFSMFFLGAPLLVLYFGAIGLCILNDKRRARKTSKRVAETEATADTATPFQELGTDLEQL</sequence>
<comment type="similarity">
    <text evidence="7">Belongs to the TatC family.</text>
</comment>
<comment type="subcellular location">
    <subcellularLocation>
        <location evidence="7">Cell membrane</location>
        <topology evidence="7">Multi-pass membrane protein</topology>
    </subcellularLocation>
    <subcellularLocation>
        <location evidence="1">Membrane</location>
        <topology evidence="1">Multi-pass membrane protein</topology>
    </subcellularLocation>
</comment>
<dbReference type="GO" id="GO:0043953">
    <property type="term" value="P:protein transport by the Tat complex"/>
    <property type="evidence" value="ECO:0007669"/>
    <property type="project" value="UniProtKB-UniRule"/>
</dbReference>
<reference evidence="8 9" key="1">
    <citation type="submission" date="2020-11" db="EMBL/GenBank/DDBJ databases">
        <title>Arthrobacter antarcticus sp. nov., isolated from Antarctic Soil.</title>
        <authorList>
            <person name="Li J."/>
        </authorList>
    </citation>
    <scope>NUCLEOTIDE SEQUENCE [LARGE SCALE GENOMIC DNA]</scope>
    <source>
        <strain evidence="8 9">Z1-20</strain>
    </source>
</reference>
<dbReference type="RefSeq" id="WP_196396607.1">
    <property type="nucleotide sequence ID" value="NZ_JADNYM010000010.1"/>
</dbReference>
<feature type="transmembrane region" description="Helical" evidence="7">
    <location>
        <begin position="14"/>
        <end position="32"/>
    </location>
</feature>
<dbReference type="Pfam" id="PF00902">
    <property type="entry name" value="TatC"/>
    <property type="match status" value="1"/>
</dbReference>
<evidence type="ECO:0000256" key="7">
    <source>
        <dbReference type="HAMAP-Rule" id="MF_00902"/>
    </source>
</evidence>
<name>A0A931CP70_9MICC</name>
<keyword evidence="3 7" id="KW-0653">Protein transport</keyword>
<keyword evidence="7" id="KW-0813">Transport</keyword>
<evidence type="ECO:0000256" key="4">
    <source>
        <dbReference type="ARBA" id="ARBA00022989"/>
    </source>
</evidence>
<feature type="transmembrane region" description="Helical" evidence="7">
    <location>
        <begin position="72"/>
        <end position="92"/>
    </location>
</feature>
<keyword evidence="9" id="KW-1185">Reference proteome</keyword>
<comment type="function">
    <text evidence="7">Part of the twin-arginine translocation (Tat) system that transports large folded proteins containing a characteristic twin-arginine motif in their signal peptide across membranes. Together with TatB, TatC is part of a receptor directly interacting with Tat signal peptides.</text>
</comment>
<evidence type="ECO:0000256" key="2">
    <source>
        <dbReference type="ARBA" id="ARBA00022692"/>
    </source>
</evidence>
<feature type="transmembrane region" description="Helical" evidence="7">
    <location>
        <begin position="104"/>
        <end position="126"/>
    </location>
</feature>
<keyword evidence="4 7" id="KW-1133">Transmembrane helix</keyword>
<proteinExistence type="inferred from homology"/>
<feature type="transmembrane region" description="Helical" evidence="7">
    <location>
        <begin position="188"/>
        <end position="206"/>
    </location>
</feature>
<evidence type="ECO:0000256" key="5">
    <source>
        <dbReference type="ARBA" id="ARBA00023010"/>
    </source>
</evidence>
<dbReference type="EMBL" id="JADNYM010000010">
    <property type="protein sequence ID" value="MBG0739566.1"/>
    <property type="molecule type" value="Genomic_DNA"/>
</dbReference>
<evidence type="ECO:0000256" key="1">
    <source>
        <dbReference type="ARBA" id="ARBA00004141"/>
    </source>
</evidence>
<keyword evidence="5 7" id="KW-0811">Translocation</keyword>
<dbReference type="NCBIfam" id="TIGR00945">
    <property type="entry name" value="tatC"/>
    <property type="match status" value="1"/>
</dbReference>
<dbReference type="AlphaFoldDB" id="A0A931CP70"/>
<dbReference type="GO" id="GO:0009977">
    <property type="term" value="F:proton motive force dependent protein transmembrane transporter activity"/>
    <property type="evidence" value="ECO:0007669"/>
    <property type="project" value="TreeGrafter"/>
</dbReference>
<dbReference type="GO" id="GO:0065002">
    <property type="term" value="P:intracellular protein transmembrane transport"/>
    <property type="evidence" value="ECO:0007669"/>
    <property type="project" value="TreeGrafter"/>
</dbReference>
<keyword evidence="7" id="KW-1003">Cell membrane</keyword>
<comment type="subunit">
    <text evidence="7">The Tat system comprises two distinct complexes: a TatABC complex, containing multiple copies of TatA, TatB and TatC subunits, and a separate TatA complex, containing only TatA subunits. Substrates initially bind to the TatABC complex, which probably triggers association of the separate TatA complex to form the active translocon.</text>
</comment>
<dbReference type="PRINTS" id="PR01840">
    <property type="entry name" value="TATCFAMILY"/>
</dbReference>
<dbReference type="PANTHER" id="PTHR30371">
    <property type="entry name" value="SEC-INDEPENDENT PROTEIN TRANSLOCASE PROTEIN TATC"/>
    <property type="match status" value="1"/>
</dbReference>
<dbReference type="InterPro" id="IPR002033">
    <property type="entry name" value="TatC"/>
</dbReference>
<gene>
    <name evidence="7 8" type="primary">tatC</name>
    <name evidence="8" type="ORF">IV500_09230</name>
</gene>
<dbReference type="PANTHER" id="PTHR30371:SF0">
    <property type="entry name" value="SEC-INDEPENDENT PROTEIN TRANSLOCASE PROTEIN TATC, CHLOROPLASTIC-RELATED"/>
    <property type="match status" value="1"/>
</dbReference>
<organism evidence="8 9">
    <name type="scientific">Arthrobacter terrae</name>
    <dbReference type="NCBI Taxonomy" id="2935737"/>
    <lineage>
        <taxon>Bacteria</taxon>
        <taxon>Bacillati</taxon>
        <taxon>Actinomycetota</taxon>
        <taxon>Actinomycetes</taxon>
        <taxon>Micrococcales</taxon>
        <taxon>Micrococcaceae</taxon>
        <taxon>Arthrobacter</taxon>
    </lineage>
</organism>
<feature type="transmembrane region" description="Helical" evidence="7">
    <location>
        <begin position="157"/>
        <end position="181"/>
    </location>
</feature>
<evidence type="ECO:0000256" key="3">
    <source>
        <dbReference type="ARBA" id="ARBA00022927"/>
    </source>
</evidence>